<evidence type="ECO:0000313" key="2">
    <source>
        <dbReference type="Proteomes" id="UP000887574"/>
    </source>
</evidence>
<accession>A0A915DA48</accession>
<reference evidence="3" key="1">
    <citation type="submission" date="2022-11" db="UniProtKB">
        <authorList>
            <consortium name="WormBaseParasite"/>
        </authorList>
    </citation>
    <scope>IDENTIFICATION</scope>
</reference>
<evidence type="ECO:0000256" key="1">
    <source>
        <dbReference type="SAM" id="MobiDB-lite"/>
    </source>
</evidence>
<feature type="compositionally biased region" description="Polar residues" evidence="1">
    <location>
        <begin position="53"/>
        <end position="63"/>
    </location>
</feature>
<evidence type="ECO:0000313" key="3">
    <source>
        <dbReference type="WBParaSite" id="jg17718"/>
    </source>
</evidence>
<name>A0A915DA48_9BILA</name>
<organism evidence="2 3">
    <name type="scientific">Ditylenchus dipsaci</name>
    <dbReference type="NCBI Taxonomy" id="166011"/>
    <lineage>
        <taxon>Eukaryota</taxon>
        <taxon>Metazoa</taxon>
        <taxon>Ecdysozoa</taxon>
        <taxon>Nematoda</taxon>
        <taxon>Chromadorea</taxon>
        <taxon>Rhabditida</taxon>
        <taxon>Tylenchina</taxon>
        <taxon>Tylenchomorpha</taxon>
        <taxon>Sphaerularioidea</taxon>
        <taxon>Anguinidae</taxon>
        <taxon>Anguininae</taxon>
        <taxon>Ditylenchus</taxon>
    </lineage>
</organism>
<proteinExistence type="predicted"/>
<dbReference type="WBParaSite" id="jg17718">
    <property type="protein sequence ID" value="jg17718"/>
    <property type="gene ID" value="jg17718"/>
</dbReference>
<dbReference type="AlphaFoldDB" id="A0A915DA48"/>
<protein>
    <submittedName>
        <fullName evidence="3">Uncharacterized protein</fullName>
    </submittedName>
</protein>
<feature type="region of interest" description="Disordered" evidence="1">
    <location>
        <begin position="53"/>
        <end position="76"/>
    </location>
</feature>
<feature type="compositionally biased region" description="Basic residues" evidence="1">
    <location>
        <begin position="65"/>
        <end position="76"/>
    </location>
</feature>
<sequence>MTVDSNSPDDWLIDFTSSDTPVNDQSNSLVNKASYSGSSLFEFPGIFGPNLQVSSELPDNDAQQKIKKLRCKRRKQ</sequence>
<dbReference type="Proteomes" id="UP000887574">
    <property type="component" value="Unplaced"/>
</dbReference>
<keyword evidence="2" id="KW-1185">Reference proteome</keyword>